<keyword evidence="3 6" id="KW-0378">Hydrolase</keyword>
<dbReference type="InterPro" id="IPR029070">
    <property type="entry name" value="Chitinase_insertion_sf"/>
</dbReference>
<feature type="region of interest" description="Disordered" evidence="7">
    <location>
        <begin position="391"/>
        <end position="426"/>
    </location>
</feature>
<evidence type="ECO:0000256" key="2">
    <source>
        <dbReference type="ARBA" id="ARBA00022669"/>
    </source>
</evidence>
<dbReference type="PROSITE" id="PS50940">
    <property type="entry name" value="CHIT_BIND_II"/>
    <property type="match status" value="1"/>
</dbReference>
<evidence type="ECO:0000256" key="6">
    <source>
        <dbReference type="RuleBase" id="RU000489"/>
    </source>
</evidence>
<dbReference type="Proteomes" id="UP000198287">
    <property type="component" value="Unassembled WGS sequence"/>
</dbReference>
<dbReference type="PANTHER" id="PTHR11177:SF360">
    <property type="entry name" value="CHITINASE 4-RELATED"/>
    <property type="match status" value="1"/>
</dbReference>
<organism evidence="11 12">
    <name type="scientific">Folsomia candida</name>
    <name type="common">Springtail</name>
    <dbReference type="NCBI Taxonomy" id="158441"/>
    <lineage>
        <taxon>Eukaryota</taxon>
        <taxon>Metazoa</taxon>
        <taxon>Ecdysozoa</taxon>
        <taxon>Arthropoda</taxon>
        <taxon>Hexapoda</taxon>
        <taxon>Collembola</taxon>
        <taxon>Entomobryomorpha</taxon>
        <taxon>Isotomoidea</taxon>
        <taxon>Isotomidae</taxon>
        <taxon>Proisotominae</taxon>
        <taxon>Folsomia</taxon>
    </lineage>
</organism>
<keyword evidence="2" id="KW-0147">Chitin-binding</keyword>
<dbReference type="PANTHER" id="PTHR11177">
    <property type="entry name" value="CHITINASE"/>
    <property type="match status" value="1"/>
</dbReference>
<dbReference type="Pfam" id="PF00704">
    <property type="entry name" value="Glyco_hydro_18"/>
    <property type="match status" value="1"/>
</dbReference>
<dbReference type="PROSITE" id="PS01095">
    <property type="entry name" value="GH18_1"/>
    <property type="match status" value="1"/>
</dbReference>
<evidence type="ECO:0000256" key="1">
    <source>
        <dbReference type="ARBA" id="ARBA00009121"/>
    </source>
</evidence>
<evidence type="ECO:0000256" key="7">
    <source>
        <dbReference type="SAM" id="MobiDB-lite"/>
    </source>
</evidence>
<protein>
    <submittedName>
        <fullName evidence="11">Acidic mammalian chitinase</fullName>
    </submittedName>
</protein>
<evidence type="ECO:0000259" key="9">
    <source>
        <dbReference type="PROSITE" id="PS50940"/>
    </source>
</evidence>
<dbReference type="InterPro" id="IPR050314">
    <property type="entry name" value="Glycosyl_Hydrlase_18"/>
</dbReference>
<dbReference type="Pfam" id="PF01607">
    <property type="entry name" value="CBM_14"/>
    <property type="match status" value="1"/>
</dbReference>
<dbReference type="SMART" id="SM00494">
    <property type="entry name" value="ChtBD2"/>
    <property type="match status" value="1"/>
</dbReference>
<dbReference type="GO" id="GO:0006032">
    <property type="term" value="P:chitin catabolic process"/>
    <property type="evidence" value="ECO:0007669"/>
    <property type="project" value="TreeGrafter"/>
</dbReference>
<dbReference type="SUPFAM" id="SSF57625">
    <property type="entry name" value="Invertebrate chitin-binding proteins"/>
    <property type="match status" value="1"/>
</dbReference>
<dbReference type="InterPro" id="IPR011583">
    <property type="entry name" value="Chitinase_II/V-like_cat"/>
</dbReference>
<name>A0A226F5C9_FOLCA</name>
<dbReference type="CDD" id="cd02872">
    <property type="entry name" value="GH18_chitolectin_chitotriosidase"/>
    <property type="match status" value="1"/>
</dbReference>
<keyword evidence="8" id="KW-0732">Signal</keyword>
<evidence type="ECO:0000256" key="8">
    <source>
        <dbReference type="SAM" id="SignalP"/>
    </source>
</evidence>
<dbReference type="FunFam" id="3.20.20.80:FF:000007">
    <property type="entry name" value="Acidic mammalian chitinase"/>
    <property type="match status" value="1"/>
</dbReference>
<keyword evidence="12" id="KW-1185">Reference proteome</keyword>
<feature type="compositionally biased region" description="Low complexity" evidence="7">
    <location>
        <begin position="403"/>
        <end position="418"/>
    </location>
</feature>
<dbReference type="SUPFAM" id="SSF51445">
    <property type="entry name" value="(Trans)glycosidases"/>
    <property type="match status" value="1"/>
</dbReference>
<accession>A0A226F5C9</accession>
<dbReference type="InterPro" id="IPR001579">
    <property type="entry name" value="Glyco_hydro_18_chit_AS"/>
</dbReference>
<feature type="domain" description="GH18" evidence="10">
    <location>
        <begin position="36"/>
        <end position="391"/>
    </location>
</feature>
<dbReference type="InterPro" id="IPR001223">
    <property type="entry name" value="Glyco_hydro18_cat"/>
</dbReference>
<proteinExistence type="inferred from homology"/>
<keyword evidence="4" id="KW-1015">Disulfide bond</keyword>
<reference evidence="11 12" key="1">
    <citation type="submission" date="2015-12" db="EMBL/GenBank/DDBJ databases">
        <title>The genome of Folsomia candida.</title>
        <authorList>
            <person name="Faddeeva A."/>
            <person name="Derks M.F."/>
            <person name="Anvar Y."/>
            <person name="Smit S."/>
            <person name="Van Straalen N."/>
            <person name="Roelofs D."/>
        </authorList>
    </citation>
    <scope>NUCLEOTIDE SEQUENCE [LARGE SCALE GENOMIC DNA]</scope>
    <source>
        <strain evidence="11 12">VU population</strain>
        <tissue evidence="11">Whole body</tissue>
    </source>
</reference>
<dbReference type="Gene3D" id="2.170.140.10">
    <property type="entry name" value="Chitin binding domain"/>
    <property type="match status" value="1"/>
</dbReference>
<feature type="signal peptide" evidence="8">
    <location>
        <begin position="1"/>
        <end position="25"/>
    </location>
</feature>
<comment type="similarity">
    <text evidence="1">Belongs to the glycosyl hydrolase 18 family. Chitinase class II subfamily.</text>
</comment>
<gene>
    <name evidence="11" type="ORF">Fcan01_02917</name>
</gene>
<evidence type="ECO:0000256" key="3">
    <source>
        <dbReference type="ARBA" id="ARBA00022801"/>
    </source>
</evidence>
<dbReference type="GO" id="GO:0005576">
    <property type="term" value="C:extracellular region"/>
    <property type="evidence" value="ECO:0007669"/>
    <property type="project" value="InterPro"/>
</dbReference>
<dbReference type="Gene3D" id="3.20.20.80">
    <property type="entry name" value="Glycosidases"/>
    <property type="match status" value="1"/>
</dbReference>
<dbReference type="InterPro" id="IPR017853">
    <property type="entry name" value="GH"/>
</dbReference>
<dbReference type="PROSITE" id="PS51910">
    <property type="entry name" value="GH18_2"/>
    <property type="match status" value="1"/>
</dbReference>
<dbReference type="Gene3D" id="3.10.50.10">
    <property type="match status" value="1"/>
</dbReference>
<evidence type="ECO:0000313" key="11">
    <source>
        <dbReference type="EMBL" id="OXA64614.1"/>
    </source>
</evidence>
<dbReference type="EMBL" id="LNIX01000001">
    <property type="protein sequence ID" value="OXA64614.1"/>
    <property type="molecule type" value="Genomic_DNA"/>
</dbReference>
<dbReference type="SUPFAM" id="SSF54556">
    <property type="entry name" value="Chitinase insertion domain"/>
    <property type="match status" value="1"/>
</dbReference>
<dbReference type="InterPro" id="IPR036508">
    <property type="entry name" value="Chitin-bd_dom_sf"/>
</dbReference>
<dbReference type="SMART" id="SM00636">
    <property type="entry name" value="Glyco_18"/>
    <property type="match status" value="1"/>
</dbReference>
<evidence type="ECO:0000256" key="4">
    <source>
        <dbReference type="ARBA" id="ARBA00023157"/>
    </source>
</evidence>
<dbReference type="InterPro" id="IPR002557">
    <property type="entry name" value="Chitin-bd_dom"/>
</dbReference>
<keyword evidence="5 6" id="KW-0326">Glycosidase</keyword>
<sequence>MQELRGFVAWIVVIFTTFTAFTTHASPTSLQSSNTKYMVCYYGSWAVYRPGRGKFDVENIDPQICTHLIYGFVGLSPSNEILVLDPYNDEEENWGRGAMKRFVNLKSQNPGLKALVAIGGWNEGSEKYSKMAMDPAKRRTFINSVIPFLQKHGFDGLDLDWEYPANREGSHPDDKQNFVHLVRELRQEFDKYGYLLTAAVSAGEFTIRTAYDIPALARDFDFINIMAYDMHGAWETFTGHHAPLKANPNIDFEDNLLLNLRHAVNFWMEQGAPANKLVLGMGTYGRGFTLDNSAVNGLYAPARQICERFVAEPGQWTVVQDLYYEAPYAYKDRNWVGYDNVDSMKRKAEFALELGLAGGMVWSLETDDFTGHCYGEPFILIKTIARTLNGGVIPTPPPPPPTTTTTPDPNASTTTTTTPAPPPPDGVCRFEGFNRDPEAGPCATTFYWCLSNGSGGWTIYPRTCAPGTAFHEDIQACTHPELVPGC</sequence>
<feature type="domain" description="Chitin-binding type-2" evidence="9">
    <location>
        <begin position="425"/>
        <end position="486"/>
    </location>
</feature>
<dbReference type="GO" id="GO:0005975">
    <property type="term" value="P:carbohydrate metabolic process"/>
    <property type="evidence" value="ECO:0007669"/>
    <property type="project" value="InterPro"/>
</dbReference>
<evidence type="ECO:0000256" key="5">
    <source>
        <dbReference type="ARBA" id="ARBA00023295"/>
    </source>
</evidence>
<feature type="chain" id="PRO_5012601413" evidence="8">
    <location>
        <begin position="26"/>
        <end position="486"/>
    </location>
</feature>
<dbReference type="AlphaFoldDB" id="A0A226F5C9"/>
<dbReference type="STRING" id="158441.A0A226F5C9"/>
<dbReference type="GO" id="GO:0004568">
    <property type="term" value="F:chitinase activity"/>
    <property type="evidence" value="ECO:0007669"/>
    <property type="project" value="UniProtKB-ARBA"/>
</dbReference>
<dbReference type="GO" id="GO:0008061">
    <property type="term" value="F:chitin binding"/>
    <property type="evidence" value="ECO:0007669"/>
    <property type="project" value="UniProtKB-KW"/>
</dbReference>
<dbReference type="OMA" id="FYYCSGG"/>
<dbReference type="OrthoDB" id="73875at2759"/>
<evidence type="ECO:0000259" key="10">
    <source>
        <dbReference type="PROSITE" id="PS51910"/>
    </source>
</evidence>
<comment type="caution">
    <text evidence="11">The sequence shown here is derived from an EMBL/GenBank/DDBJ whole genome shotgun (WGS) entry which is preliminary data.</text>
</comment>
<evidence type="ECO:0000313" key="12">
    <source>
        <dbReference type="Proteomes" id="UP000198287"/>
    </source>
</evidence>